<protein>
    <submittedName>
        <fullName evidence="7">Methyltransferase</fullName>
    </submittedName>
</protein>
<proteinExistence type="predicted"/>
<dbReference type="PROSITE" id="PS51683">
    <property type="entry name" value="SAM_OMT_II"/>
    <property type="match status" value="1"/>
</dbReference>
<evidence type="ECO:0000313" key="7">
    <source>
        <dbReference type="EMBL" id="MFB9680998.1"/>
    </source>
</evidence>
<dbReference type="InterPro" id="IPR016461">
    <property type="entry name" value="COMT-like"/>
</dbReference>
<dbReference type="InterPro" id="IPR012967">
    <property type="entry name" value="COMT_dimerisation"/>
</dbReference>
<keyword evidence="8" id="KW-1185">Reference proteome</keyword>
<feature type="region of interest" description="Disordered" evidence="4">
    <location>
        <begin position="1"/>
        <end position="20"/>
    </location>
</feature>
<keyword evidence="2" id="KW-0808">Transferase</keyword>
<dbReference type="Proteomes" id="UP001589610">
    <property type="component" value="Unassembled WGS sequence"/>
</dbReference>
<feature type="domain" description="O-methyltransferase dimerisation" evidence="6">
    <location>
        <begin position="39"/>
        <end position="107"/>
    </location>
</feature>
<dbReference type="Gene3D" id="1.10.10.10">
    <property type="entry name" value="Winged helix-like DNA-binding domain superfamily/Winged helix DNA-binding domain"/>
    <property type="match status" value="1"/>
</dbReference>
<dbReference type="GO" id="GO:0008168">
    <property type="term" value="F:methyltransferase activity"/>
    <property type="evidence" value="ECO:0007669"/>
    <property type="project" value="UniProtKB-KW"/>
</dbReference>
<evidence type="ECO:0000256" key="2">
    <source>
        <dbReference type="ARBA" id="ARBA00022679"/>
    </source>
</evidence>
<dbReference type="CDD" id="cd02440">
    <property type="entry name" value="AdoMet_MTases"/>
    <property type="match status" value="1"/>
</dbReference>
<dbReference type="PANTHER" id="PTHR43712:SF2">
    <property type="entry name" value="O-METHYLTRANSFERASE CICE"/>
    <property type="match status" value="1"/>
</dbReference>
<dbReference type="RefSeq" id="WP_386162049.1">
    <property type="nucleotide sequence ID" value="NZ_JBHMBS010000028.1"/>
</dbReference>
<evidence type="ECO:0000256" key="4">
    <source>
        <dbReference type="SAM" id="MobiDB-lite"/>
    </source>
</evidence>
<evidence type="ECO:0000259" key="6">
    <source>
        <dbReference type="Pfam" id="PF08100"/>
    </source>
</evidence>
<dbReference type="InterPro" id="IPR029063">
    <property type="entry name" value="SAM-dependent_MTases_sf"/>
</dbReference>
<dbReference type="PIRSF" id="PIRSF005739">
    <property type="entry name" value="O-mtase"/>
    <property type="match status" value="1"/>
</dbReference>
<feature type="compositionally biased region" description="Low complexity" evidence="4">
    <location>
        <begin position="9"/>
        <end position="19"/>
    </location>
</feature>
<dbReference type="SUPFAM" id="SSF46785">
    <property type="entry name" value="Winged helix' DNA-binding domain"/>
    <property type="match status" value="1"/>
</dbReference>
<dbReference type="InterPro" id="IPR036388">
    <property type="entry name" value="WH-like_DNA-bd_sf"/>
</dbReference>
<dbReference type="PANTHER" id="PTHR43712">
    <property type="entry name" value="PUTATIVE (AFU_ORTHOLOGUE AFUA_4G14580)-RELATED"/>
    <property type="match status" value="1"/>
</dbReference>
<dbReference type="Gene3D" id="3.40.50.150">
    <property type="entry name" value="Vaccinia Virus protein VP39"/>
    <property type="match status" value="1"/>
</dbReference>
<feature type="domain" description="O-methyltransferase C-terminal" evidence="5">
    <location>
        <begin position="133"/>
        <end position="337"/>
    </location>
</feature>
<keyword evidence="1 7" id="KW-0489">Methyltransferase</keyword>
<dbReference type="InterPro" id="IPR001077">
    <property type="entry name" value="COMT_C"/>
</dbReference>
<dbReference type="Pfam" id="PF00891">
    <property type="entry name" value="Methyltransf_2"/>
    <property type="match status" value="1"/>
</dbReference>
<evidence type="ECO:0000313" key="8">
    <source>
        <dbReference type="Proteomes" id="UP001589610"/>
    </source>
</evidence>
<dbReference type="SUPFAM" id="SSF53335">
    <property type="entry name" value="S-adenosyl-L-methionine-dependent methyltransferases"/>
    <property type="match status" value="1"/>
</dbReference>
<comment type="caution">
    <text evidence="7">The sequence shown here is derived from an EMBL/GenBank/DDBJ whole genome shotgun (WGS) entry which is preliminary data.</text>
</comment>
<evidence type="ECO:0000259" key="5">
    <source>
        <dbReference type="Pfam" id="PF00891"/>
    </source>
</evidence>
<dbReference type="InterPro" id="IPR036390">
    <property type="entry name" value="WH_DNA-bd_sf"/>
</dbReference>
<accession>A0ABV5TPH2</accession>
<organism evidence="7 8">
    <name type="scientific">Streptosporangium vulgare</name>
    <dbReference type="NCBI Taxonomy" id="46190"/>
    <lineage>
        <taxon>Bacteria</taxon>
        <taxon>Bacillati</taxon>
        <taxon>Actinomycetota</taxon>
        <taxon>Actinomycetes</taxon>
        <taxon>Streptosporangiales</taxon>
        <taxon>Streptosporangiaceae</taxon>
        <taxon>Streptosporangium</taxon>
    </lineage>
</organism>
<dbReference type="GO" id="GO:0032259">
    <property type="term" value="P:methylation"/>
    <property type="evidence" value="ECO:0007669"/>
    <property type="project" value="UniProtKB-KW"/>
</dbReference>
<name>A0ABV5TPH2_9ACTN</name>
<evidence type="ECO:0000256" key="3">
    <source>
        <dbReference type="ARBA" id="ARBA00022691"/>
    </source>
</evidence>
<dbReference type="EMBL" id="JBHMBS010000028">
    <property type="protein sequence ID" value="MFB9680998.1"/>
    <property type="molecule type" value="Genomic_DNA"/>
</dbReference>
<evidence type="ECO:0000256" key="1">
    <source>
        <dbReference type="ARBA" id="ARBA00022603"/>
    </source>
</evidence>
<gene>
    <name evidence="7" type="ORF">ACFFRH_36450</name>
</gene>
<sequence length="361" mass="38237">MTSNDETTETSATTEMTATGDADLDGFGTWRALTPLMDLVTPMALRVAVTLRLPDLVDEDGSDIGDLAAKTGTDPDALGRLLRHLVGRGVFAEPRPGTFAANGTAALLRRDHPSAAWRWLDLDGFGGRMDLAFTGLADTVRTGRPAWPAVFGAPFWDHLDANPELSASFDATMAANAGYGELAEGYDWPALTRVADVGGGTGVLLAELLLRHDGLRGVLVDLPDTASRARRYLAGRGLADRCETVGGSFFDELPGGADAYVLNRVLHDWADAEATAILRRCADAAGRHGRVLILESPIISGADPAMFAEMNLRMLVLAGGRERTVDDYRALASAAGLRVAAVRDVTARHTVVECVPVTAGT</sequence>
<dbReference type="Pfam" id="PF08100">
    <property type="entry name" value="Dimerisation"/>
    <property type="match status" value="1"/>
</dbReference>
<dbReference type="Gene3D" id="1.10.287.1350">
    <property type="match status" value="1"/>
</dbReference>
<reference evidence="7 8" key="1">
    <citation type="submission" date="2024-09" db="EMBL/GenBank/DDBJ databases">
        <authorList>
            <person name="Sun Q."/>
            <person name="Mori K."/>
        </authorList>
    </citation>
    <scope>NUCLEOTIDE SEQUENCE [LARGE SCALE GENOMIC DNA]</scope>
    <source>
        <strain evidence="7 8">JCM 3028</strain>
    </source>
</reference>
<keyword evidence="3" id="KW-0949">S-adenosyl-L-methionine</keyword>